<dbReference type="Gene3D" id="1.20.5.170">
    <property type="match status" value="1"/>
</dbReference>
<sequence length="717" mass="80261">MTGVVEAASLALAVLPIVISVAEKFSSTARALKRYRHFSLEVGHLSKLVRLQRTIFQGEIRSLLASSVGWDRAEHLLHNADQSGWDDKGLEESFVASLGNTRDSFLELVQWINAELSEMEAKLNGFEEVAQLTKEGDMRKDRLWRHQIKEKSRFALSQSRLQESMNRLKELIENLRTLVSQRERSEQRRPLSRPSAQAQQVIQQFVLVQTASQNLYEALSTACTKHTQHQAHFSLQPIPVPGAQQVRFSVGFRHVLASTSGSKQTSWFTVESSVTPAAHACLASTEYKPLAVLGRTPSSPPPKRQPSKLRGKCVQFELSSPPRSRSPAVTCKAPETLSEPPLSDLCSHNQGAFRKRKETHAKELEAGLNDLEAASNKFYEDNKRLKRELANLTTENEILRATSSMGPVSRSVHGSQSARQDDEPTNPHFRMQGVSRLQLSSLYVPETVSKPPLTNLCSHSNFCNHLQNFLSRSAPRSECCIGYLEHSSKTKHLIYLKGQEPREDEVFNVPSKSLAQLLVQYQGSSDQTAGIAQYERLRLSRKLATAVLQFYSTPWLRNSWGSSDVLFQFQQPSSTGAIEDLKEPFVDVSVRDPTIATNGGQSTTCYPFAPNDFLFGLGVMLLELAYQKPLRSMQQPCDVANSHDERHTLFFTAKRLSRLVSAKSGSRYGEIVRKCLTCDFGRGDDLSQPALQEGVYREVVCELTELEELLRAMNLGS</sequence>
<evidence type="ECO:0000313" key="6">
    <source>
        <dbReference type="Proteomes" id="UP000606974"/>
    </source>
</evidence>
<dbReference type="Pfam" id="PF24476">
    <property type="entry name" value="DUF7580"/>
    <property type="match status" value="1"/>
</dbReference>
<protein>
    <recommendedName>
        <fullName evidence="4">DUF7580 domain-containing protein</fullName>
    </recommendedName>
</protein>
<feature type="coiled-coil region" evidence="1">
    <location>
        <begin position="354"/>
        <end position="402"/>
    </location>
</feature>
<feature type="coiled-coil region" evidence="1">
    <location>
        <begin position="158"/>
        <end position="188"/>
    </location>
</feature>
<feature type="domain" description="DUF7580" evidence="4">
    <location>
        <begin position="499"/>
        <end position="704"/>
    </location>
</feature>
<keyword evidence="3" id="KW-0732">Signal</keyword>
<dbReference type="PANTHER" id="PTHR35186">
    <property type="entry name" value="ANK_REP_REGION DOMAIN-CONTAINING PROTEIN"/>
    <property type="match status" value="1"/>
</dbReference>
<feature type="compositionally biased region" description="Polar residues" evidence="2">
    <location>
        <begin position="404"/>
        <end position="418"/>
    </location>
</feature>
<comment type="caution">
    <text evidence="5">The sequence shown here is derived from an EMBL/GenBank/DDBJ whole genome shotgun (WGS) entry which is preliminary data.</text>
</comment>
<organism evidence="5 6">
    <name type="scientific">Endocarpon pusillum</name>
    <dbReference type="NCBI Taxonomy" id="364733"/>
    <lineage>
        <taxon>Eukaryota</taxon>
        <taxon>Fungi</taxon>
        <taxon>Dikarya</taxon>
        <taxon>Ascomycota</taxon>
        <taxon>Pezizomycotina</taxon>
        <taxon>Eurotiomycetes</taxon>
        <taxon>Chaetothyriomycetidae</taxon>
        <taxon>Verrucariales</taxon>
        <taxon>Verrucariaceae</taxon>
        <taxon>Endocarpon</taxon>
    </lineage>
</organism>
<dbReference type="AlphaFoldDB" id="A0A8H7ARM1"/>
<gene>
    <name evidence="5" type="ORF">GJ744_004413</name>
</gene>
<evidence type="ECO:0000259" key="4">
    <source>
        <dbReference type="Pfam" id="PF24476"/>
    </source>
</evidence>
<feature type="region of interest" description="Disordered" evidence="2">
    <location>
        <begin position="318"/>
        <end position="344"/>
    </location>
</feature>
<name>A0A8H7ARM1_9EURO</name>
<evidence type="ECO:0000256" key="1">
    <source>
        <dbReference type="SAM" id="Coils"/>
    </source>
</evidence>
<dbReference type="PANTHER" id="PTHR35186:SF4">
    <property type="entry name" value="PRION-INHIBITION AND PROPAGATION HELO DOMAIN-CONTAINING PROTEIN"/>
    <property type="match status" value="1"/>
</dbReference>
<dbReference type="InterPro" id="IPR056002">
    <property type="entry name" value="DUF7580"/>
</dbReference>
<dbReference type="OrthoDB" id="20872at2759"/>
<evidence type="ECO:0000313" key="5">
    <source>
        <dbReference type="EMBL" id="KAF7514088.1"/>
    </source>
</evidence>
<dbReference type="Proteomes" id="UP000606974">
    <property type="component" value="Unassembled WGS sequence"/>
</dbReference>
<keyword evidence="6" id="KW-1185">Reference proteome</keyword>
<accession>A0A8H7ARM1</accession>
<dbReference type="EMBL" id="JAACFV010000002">
    <property type="protein sequence ID" value="KAF7514088.1"/>
    <property type="molecule type" value="Genomic_DNA"/>
</dbReference>
<feature type="chain" id="PRO_5034661418" description="DUF7580 domain-containing protein" evidence="3">
    <location>
        <begin position="23"/>
        <end position="717"/>
    </location>
</feature>
<evidence type="ECO:0000256" key="2">
    <source>
        <dbReference type="SAM" id="MobiDB-lite"/>
    </source>
</evidence>
<reference evidence="5" key="1">
    <citation type="submission" date="2020-02" db="EMBL/GenBank/DDBJ databases">
        <authorList>
            <person name="Palmer J.M."/>
        </authorList>
    </citation>
    <scope>NUCLEOTIDE SEQUENCE</scope>
    <source>
        <strain evidence="5">EPUS1.4</strain>
        <tissue evidence="5">Thallus</tissue>
    </source>
</reference>
<feature type="region of interest" description="Disordered" evidence="2">
    <location>
        <begin position="404"/>
        <end position="427"/>
    </location>
</feature>
<evidence type="ECO:0000256" key="3">
    <source>
        <dbReference type="SAM" id="SignalP"/>
    </source>
</evidence>
<proteinExistence type="predicted"/>
<feature type="signal peptide" evidence="3">
    <location>
        <begin position="1"/>
        <end position="22"/>
    </location>
</feature>
<keyword evidence="1" id="KW-0175">Coiled coil</keyword>